<dbReference type="RefSeq" id="WP_114477842.1">
    <property type="nucleotide sequence ID" value="NZ_QPII01000002.1"/>
</dbReference>
<dbReference type="OrthoDB" id="3266517at2"/>
<evidence type="ECO:0000313" key="13">
    <source>
        <dbReference type="EMBL" id="RCV91202.1"/>
    </source>
</evidence>
<dbReference type="PANTHER" id="PTHR23090">
    <property type="entry name" value="NH 3 /GLUTAMINE-DEPENDENT NAD + SYNTHETASE"/>
    <property type="match status" value="1"/>
</dbReference>
<dbReference type="InterPro" id="IPR003694">
    <property type="entry name" value="NAD_synthase"/>
</dbReference>
<reference evidence="13 14" key="1">
    <citation type="submission" date="2018-07" db="EMBL/GenBank/DDBJ databases">
        <title>Halomonas montanilacus sp. nov., isolated from Lake Pengyan on Tibetan Plateau.</title>
        <authorList>
            <person name="Lu H."/>
            <person name="Xing P."/>
            <person name="Wu Q."/>
        </authorList>
    </citation>
    <scope>NUCLEOTIDE SEQUENCE [LARGE SCALE GENOMIC DNA]</scope>
    <source>
        <strain evidence="13 14">PYC7W</strain>
    </source>
</reference>
<dbReference type="SUPFAM" id="SSF142433">
    <property type="entry name" value="CinA-like"/>
    <property type="match status" value="1"/>
</dbReference>
<evidence type="ECO:0000256" key="9">
    <source>
        <dbReference type="RuleBase" id="RU003811"/>
    </source>
</evidence>
<keyword evidence="4 8" id="KW-0547">Nucleotide-binding</keyword>
<keyword evidence="6 8" id="KW-0460">Magnesium</keyword>
<dbReference type="GO" id="GO:0003952">
    <property type="term" value="F:NAD+ synthase (glutamine-hydrolyzing) activity"/>
    <property type="evidence" value="ECO:0007669"/>
    <property type="project" value="InterPro"/>
</dbReference>
<feature type="binding site" description="in other chain" evidence="8">
    <location>
        <position position="317"/>
    </location>
    <ligand>
        <name>deamido-NAD(+)</name>
        <dbReference type="ChEBI" id="CHEBI:58437"/>
        <note>ligand shared between two neighboring subunits</note>
    </ligand>
</feature>
<dbReference type="GO" id="GO:0046872">
    <property type="term" value="F:metal ion binding"/>
    <property type="evidence" value="ECO:0007669"/>
    <property type="project" value="UniProtKB-KW"/>
</dbReference>
<dbReference type="InterPro" id="IPR036653">
    <property type="entry name" value="CinA-like_C"/>
</dbReference>
<sequence length="446" mass="48722">MELLNRITDYLIDNELRLATAESCTAGLIISELTRVPGSGQSIDCGLGVYSPQSKNRYLGVSYDTIERYGLTSEAVACEMAAGALNNNDANVALANTGIAGPNPGDDDTPIGTVCFAWAFRHSGDHYHYCETRRFDGERNEVRLAAAHYALERLPHYHRLCLESTTTPAEKTRSHQAVQRAIVTQLQTRTDIEAQHEMERRRDFLCRIMNESGQTTLVLGISGGVDSTVAGRLAQLAVEQRRDEGEQATFIAMRLPYGVQQDADDADKALAFIQPDEVLDVNIQGASDALLESLDSGGLSFEDPGQRDFVLGNIKARQRMVAQYAVAGTRSGLVIGTDQAAEALMGFFTKYGDGACDVAPLTGLTKRQVRLLGQHLGAPESLVNKAPTADLESLAPQKLDEVALGVSYEEIDAFLENLDVSERAFDTIVNTYRRTEHKRQLPIAPD</sequence>
<dbReference type="GO" id="GO:0005524">
    <property type="term" value="F:ATP binding"/>
    <property type="evidence" value="ECO:0007669"/>
    <property type="project" value="UniProtKB-UniRule"/>
</dbReference>
<evidence type="ECO:0000256" key="5">
    <source>
        <dbReference type="ARBA" id="ARBA00022840"/>
    </source>
</evidence>
<dbReference type="InterPro" id="IPR014729">
    <property type="entry name" value="Rossmann-like_a/b/a_fold"/>
</dbReference>
<dbReference type="GO" id="GO:0004359">
    <property type="term" value="F:glutaminase activity"/>
    <property type="evidence" value="ECO:0007669"/>
    <property type="project" value="InterPro"/>
</dbReference>
<organism evidence="13 14">
    <name type="scientific">Billgrantia montanilacus</name>
    <dbReference type="NCBI Taxonomy" id="2282305"/>
    <lineage>
        <taxon>Bacteria</taxon>
        <taxon>Pseudomonadati</taxon>
        <taxon>Pseudomonadota</taxon>
        <taxon>Gammaproteobacteria</taxon>
        <taxon>Oceanospirillales</taxon>
        <taxon>Halomonadaceae</taxon>
        <taxon>Billgrantia</taxon>
    </lineage>
</organism>
<evidence type="ECO:0000256" key="10">
    <source>
        <dbReference type="RuleBase" id="RU003812"/>
    </source>
</evidence>
<dbReference type="NCBIfam" id="TIGR00552">
    <property type="entry name" value="nadE"/>
    <property type="match status" value="1"/>
</dbReference>
<comment type="function">
    <text evidence="8">Catalyzes the ATP-dependent amidation of deamido-NAD to form NAD. Uses ammonia as a nitrogen source.</text>
</comment>
<comment type="catalytic activity">
    <reaction evidence="8 10">
        <text>deamido-NAD(+) + NH4(+) + ATP = AMP + diphosphate + NAD(+) + H(+)</text>
        <dbReference type="Rhea" id="RHEA:21188"/>
        <dbReference type="ChEBI" id="CHEBI:15378"/>
        <dbReference type="ChEBI" id="CHEBI:28938"/>
        <dbReference type="ChEBI" id="CHEBI:30616"/>
        <dbReference type="ChEBI" id="CHEBI:33019"/>
        <dbReference type="ChEBI" id="CHEBI:57540"/>
        <dbReference type="ChEBI" id="CHEBI:58437"/>
        <dbReference type="ChEBI" id="CHEBI:456215"/>
        <dbReference type="EC" id="6.3.1.5"/>
    </reaction>
</comment>
<feature type="domain" description="NAD/GMP synthase" evidence="12">
    <location>
        <begin position="198"/>
        <end position="442"/>
    </location>
</feature>
<dbReference type="InterPro" id="IPR022926">
    <property type="entry name" value="NH(3)-dep_NAD(+)_synth"/>
</dbReference>
<dbReference type="EC" id="6.3.1.5" evidence="8 10"/>
<comment type="subunit">
    <text evidence="8">Homodimer.</text>
</comment>
<evidence type="ECO:0000259" key="12">
    <source>
        <dbReference type="Pfam" id="PF02540"/>
    </source>
</evidence>
<dbReference type="Pfam" id="PF02540">
    <property type="entry name" value="NAD_synthase"/>
    <property type="match status" value="1"/>
</dbReference>
<feature type="binding site" evidence="8">
    <location>
        <position position="342"/>
    </location>
    <ligand>
        <name>Mg(2+)</name>
        <dbReference type="ChEBI" id="CHEBI:18420"/>
    </ligand>
</feature>
<keyword evidence="5 8" id="KW-0067">ATP-binding</keyword>
<dbReference type="EMBL" id="QPII01000002">
    <property type="protein sequence ID" value="RCV91202.1"/>
    <property type="molecule type" value="Genomic_DNA"/>
</dbReference>
<protein>
    <recommendedName>
        <fullName evidence="8 10">NH(3)-dependent NAD(+) synthetase</fullName>
        <ecNumber evidence="8 10">6.3.1.5</ecNumber>
    </recommendedName>
</protein>
<feature type="binding site" evidence="8">
    <location>
        <position position="357"/>
    </location>
    <ligand>
        <name>deamido-NAD(+)</name>
        <dbReference type="ChEBI" id="CHEBI:58437"/>
        <note>ligand shared between two neighboring subunits</note>
    </ligand>
</feature>
<dbReference type="SUPFAM" id="SSF52402">
    <property type="entry name" value="Adenine nucleotide alpha hydrolases-like"/>
    <property type="match status" value="1"/>
</dbReference>
<dbReference type="AlphaFoldDB" id="A0A368U523"/>
<dbReference type="GO" id="GO:0008795">
    <property type="term" value="F:NAD+ synthase activity"/>
    <property type="evidence" value="ECO:0007669"/>
    <property type="project" value="UniProtKB-UniRule"/>
</dbReference>
<dbReference type="GO" id="GO:0009435">
    <property type="term" value="P:NAD+ biosynthetic process"/>
    <property type="evidence" value="ECO:0007669"/>
    <property type="project" value="UniProtKB-UniRule"/>
</dbReference>
<feature type="binding site" evidence="8">
    <location>
        <position position="366"/>
    </location>
    <ligand>
        <name>ATP</name>
        <dbReference type="ChEBI" id="CHEBI:30616"/>
    </ligand>
</feature>
<comment type="caution">
    <text evidence="13">The sequence shown here is derived from an EMBL/GenBank/DDBJ whole genome shotgun (WGS) entry which is preliminary data.</text>
</comment>
<keyword evidence="7 8" id="KW-0520">NAD</keyword>
<dbReference type="InterPro" id="IPR022310">
    <property type="entry name" value="NAD/GMP_synthase"/>
</dbReference>
<dbReference type="InterPro" id="IPR008136">
    <property type="entry name" value="CinA_C"/>
</dbReference>
<feature type="domain" description="CinA C-terminal" evidence="11">
    <location>
        <begin position="3"/>
        <end position="155"/>
    </location>
</feature>
<evidence type="ECO:0000256" key="2">
    <source>
        <dbReference type="ARBA" id="ARBA00022598"/>
    </source>
</evidence>
<dbReference type="GO" id="GO:0005737">
    <property type="term" value="C:cytoplasm"/>
    <property type="evidence" value="ECO:0007669"/>
    <property type="project" value="InterPro"/>
</dbReference>
<comment type="pathway">
    <text evidence="8">Cofactor biosynthesis; NAD(+) biosynthesis; NAD(+) from deamido-NAD(+) (ammonia route): step 1/1.</text>
</comment>
<feature type="binding site" evidence="8">
    <location>
        <position position="388"/>
    </location>
    <ligand>
        <name>ATP</name>
        <dbReference type="ChEBI" id="CHEBI:30616"/>
    </ligand>
</feature>
<evidence type="ECO:0000256" key="1">
    <source>
        <dbReference type="ARBA" id="ARBA00005859"/>
    </source>
</evidence>
<feature type="binding site" description="in other chain" evidence="8">
    <location>
        <begin position="437"/>
        <end position="438"/>
    </location>
    <ligand>
        <name>deamido-NAD(+)</name>
        <dbReference type="ChEBI" id="CHEBI:58437"/>
        <note>ligand shared between two neighboring subunits</note>
    </ligand>
</feature>
<feature type="binding site" evidence="8">
    <location>
        <position position="337"/>
    </location>
    <ligand>
        <name>ATP</name>
        <dbReference type="ChEBI" id="CHEBI:30616"/>
    </ligand>
</feature>
<evidence type="ECO:0000256" key="3">
    <source>
        <dbReference type="ARBA" id="ARBA00022723"/>
    </source>
</evidence>
<dbReference type="PANTHER" id="PTHR23090:SF7">
    <property type="entry name" value="NH(3)-DEPENDENT NAD(+) SYNTHETASE"/>
    <property type="match status" value="1"/>
</dbReference>
<evidence type="ECO:0000256" key="6">
    <source>
        <dbReference type="ARBA" id="ARBA00022842"/>
    </source>
</evidence>
<keyword evidence="3 8" id="KW-0479">Metal-binding</keyword>
<dbReference type="Gene3D" id="3.90.950.20">
    <property type="entry name" value="CinA-like"/>
    <property type="match status" value="1"/>
</dbReference>
<feature type="binding site" evidence="8">
    <location>
        <position position="226"/>
    </location>
    <ligand>
        <name>Mg(2+)</name>
        <dbReference type="ChEBI" id="CHEBI:18420"/>
    </ligand>
</feature>
<keyword evidence="2 8" id="KW-0436">Ligase</keyword>
<dbReference type="Pfam" id="PF02464">
    <property type="entry name" value="CinA"/>
    <property type="match status" value="1"/>
</dbReference>
<dbReference type="Proteomes" id="UP000252405">
    <property type="component" value="Unassembled WGS sequence"/>
</dbReference>
<feature type="binding site" evidence="8">
    <location>
        <begin position="220"/>
        <end position="227"/>
    </location>
    <ligand>
        <name>ATP</name>
        <dbReference type="ChEBI" id="CHEBI:30616"/>
    </ligand>
</feature>
<feature type="binding site" description="in other chain" evidence="8">
    <location>
        <position position="350"/>
    </location>
    <ligand>
        <name>deamido-NAD(+)</name>
        <dbReference type="ChEBI" id="CHEBI:58437"/>
        <note>ligand shared between two neighboring subunits</note>
    </ligand>
</feature>
<dbReference type="NCBIfam" id="TIGR00199">
    <property type="entry name" value="PncC_domain"/>
    <property type="match status" value="1"/>
</dbReference>
<gene>
    <name evidence="8" type="primary">nadE</name>
    <name evidence="13" type="ORF">DU505_04815</name>
</gene>
<dbReference type="UniPathway" id="UPA00253">
    <property type="reaction ID" value="UER00333"/>
</dbReference>
<dbReference type="HAMAP" id="MF_00193">
    <property type="entry name" value="NadE_ammonia_dep"/>
    <property type="match status" value="1"/>
</dbReference>
<name>A0A368U523_9GAMM</name>
<dbReference type="NCBIfam" id="NF001979">
    <property type="entry name" value="PRK00768.1"/>
    <property type="match status" value="1"/>
</dbReference>
<proteinExistence type="inferred from homology"/>
<accession>A0A368U523</accession>
<evidence type="ECO:0000259" key="11">
    <source>
        <dbReference type="Pfam" id="PF02464"/>
    </source>
</evidence>
<evidence type="ECO:0000313" key="14">
    <source>
        <dbReference type="Proteomes" id="UP000252405"/>
    </source>
</evidence>
<evidence type="ECO:0000256" key="4">
    <source>
        <dbReference type="ARBA" id="ARBA00022741"/>
    </source>
</evidence>
<keyword evidence="14" id="KW-1185">Reference proteome</keyword>
<evidence type="ECO:0000256" key="8">
    <source>
        <dbReference type="HAMAP-Rule" id="MF_00193"/>
    </source>
</evidence>
<comment type="similarity">
    <text evidence="1 8 9">Belongs to the NAD synthetase family.</text>
</comment>
<dbReference type="CDD" id="cd00553">
    <property type="entry name" value="NAD_synthase"/>
    <property type="match status" value="1"/>
</dbReference>
<evidence type="ECO:0000256" key="7">
    <source>
        <dbReference type="ARBA" id="ARBA00023027"/>
    </source>
</evidence>
<dbReference type="Gene3D" id="3.40.50.620">
    <property type="entry name" value="HUPs"/>
    <property type="match status" value="1"/>
</dbReference>